<protein>
    <submittedName>
        <fullName evidence="1">Uncharacterized protein</fullName>
    </submittedName>
</protein>
<gene>
    <name evidence="1" type="ORF">ACERK3_02050</name>
</gene>
<evidence type="ECO:0000313" key="2">
    <source>
        <dbReference type="Proteomes" id="UP001575105"/>
    </source>
</evidence>
<comment type="caution">
    <text evidence="1">The sequence shown here is derived from an EMBL/GenBank/DDBJ whole genome shotgun (WGS) entry which is preliminary data.</text>
</comment>
<sequence>MSERDEQSVEPLYPDRLTWTTLLGHWVAFARQAVGLPDAGEGRLMRASVGDVIMLQAVWFALQNVDELPADERALGVDRAGVLVQRHGEALEQRWEGHAMPATMRELIDDARGAVERARGGV</sequence>
<dbReference type="Proteomes" id="UP001575105">
    <property type="component" value="Unassembled WGS sequence"/>
</dbReference>
<accession>A0ABV4U433</accession>
<dbReference type="RefSeq" id="WP_425343990.1">
    <property type="nucleotide sequence ID" value="NZ_JBGUBD010000001.1"/>
</dbReference>
<proteinExistence type="predicted"/>
<name>A0ABV4U433_9BACT</name>
<evidence type="ECO:0000313" key="1">
    <source>
        <dbReference type="EMBL" id="MFA9477068.1"/>
    </source>
</evidence>
<reference evidence="1 2" key="1">
    <citation type="submission" date="2024-08" db="EMBL/GenBank/DDBJ databases">
        <title>Whole-genome sequencing of halo(alkali)philic microorganisms from hypersaline lakes.</title>
        <authorList>
            <person name="Sorokin D.Y."/>
            <person name="Merkel A.Y."/>
            <person name="Messina E."/>
            <person name="Yakimov M."/>
        </authorList>
    </citation>
    <scope>NUCLEOTIDE SEQUENCE [LARGE SCALE GENOMIC DNA]</scope>
    <source>
        <strain evidence="1 2">AB-hyl4</strain>
    </source>
</reference>
<organism evidence="1 2">
    <name type="scientific">Natronomicrosphaera hydrolytica</name>
    <dbReference type="NCBI Taxonomy" id="3242702"/>
    <lineage>
        <taxon>Bacteria</taxon>
        <taxon>Pseudomonadati</taxon>
        <taxon>Planctomycetota</taxon>
        <taxon>Phycisphaerae</taxon>
        <taxon>Phycisphaerales</taxon>
        <taxon>Phycisphaeraceae</taxon>
        <taxon>Natronomicrosphaera</taxon>
    </lineage>
</organism>
<dbReference type="EMBL" id="JBGUBD010000001">
    <property type="protein sequence ID" value="MFA9477068.1"/>
    <property type="molecule type" value="Genomic_DNA"/>
</dbReference>
<keyword evidence="2" id="KW-1185">Reference proteome</keyword>